<evidence type="ECO:0000313" key="7">
    <source>
        <dbReference type="EMBL" id="QKJ30811.1"/>
    </source>
</evidence>
<gene>
    <name evidence="7" type="ORF">HQ865_13990</name>
</gene>
<feature type="transmembrane region" description="Helical" evidence="5">
    <location>
        <begin position="16"/>
        <end position="36"/>
    </location>
</feature>
<evidence type="ECO:0000313" key="8">
    <source>
        <dbReference type="Proteomes" id="UP000505355"/>
    </source>
</evidence>
<sequence>MKVYHINYQTNIKRKIAATLIDYAIYFIFAFVYVSYMGTATEDGGKAVNGLPALPVFAVWFLYFVVTEAYNGSTPGHDICGLKVVKESGENITFKDALKRRILDVVDLGIWGIPAMICINNTPKCQRVGDLFAHTLVIRKTDIVVEEVAF</sequence>
<evidence type="ECO:0000259" key="6">
    <source>
        <dbReference type="Pfam" id="PF06271"/>
    </source>
</evidence>
<keyword evidence="8" id="KW-1185">Reference proteome</keyword>
<reference evidence="7 8" key="1">
    <citation type="submission" date="2020-05" db="EMBL/GenBank/DDBJ databases">
        <title>Mucilaginibacter mali sp. nov.</title>
        <authorList>
            <person name="Kim H.S."/>
            <person name="Lee K.C."/>
            <person name="Suh M.K."/>
            <person name="Kim J.-S."/>
            <person name="Han K.-I."/>
            <person name="Eom M.K."/>
            <person name="Shin Y.K."/>
            <person name="Lee J.-S."/>
        </authorList>
    </citation>
    <scope>NUCLEOTIDE SEQUENCE [LARGE SCALE GENOMIC DNA]</scope>
    <source>
        <strain evidence="7 8">G2-14</strain>
    </source>
</reference>
<keyword evidence="3 5" id="KW-1133">Transmembrane helix</keyword>
<keyword evidence="4 5" id="KW-0472">Membrane</keyword>
<evidence type="ECO:0000256" key="1">
    <source>
        <dbReference type="ARBA" id="ARBA00004141"/>
    </source>
</evidence>
<evidence type="ECO:0000256" key="5">
    <source>
        <dbReference type="SAM" id="Phobius"/>
    </source>
</evidence>
<dbReference type="EMBL" id="CP054139">
    <property type="protein sequence ID" value="QKJ30811.1"/>
    <property type="molecule type" value="Genomic_DNA"/>
</dbReference>
<name>A0A7D4Q8M0_9SPHI</name>
<comment type="subcellular location">
    <subcellularLocation>
        <location evidence="1">Membrane</location>
        <topology evidence="1">Multi-pass membrane protein</topology>
    </subcellularLocation>
</comment>
<evidence type="ECO:0000256" key="4">
    <source>
        <dbReference type="ARBA" id="ARBA00023136"/>
    </source>
</evidence>
<dbReference type="GO" id="GO:0016020">
    <property type="term" value="C:membrane"/>
    <property type="evidence" value="ECO:0007669"/>
    <property type="project" value="UniProtKB-SubCell"/>
</dbReference>
<dbReference type="KEGG" id="mmab:HQ865_13990"/>
<evidence type="ECO:0000256" key="2">
    <source>
        <dbReference type="ARBA" id="ARBA00022692"/>
    </source>
</evidence>
<dbReference type="PANTHER" id="PTHR38480">
    <property type="entry name" value="SLR0254 PROTEIN"/>
    <property type="match status" value="1"/>
</dbReference>
<dbReference type="Pfam" id="PF06271">
    <property type="entry name" value="RDD"/>
    <property type="match status" value="1"/>
</dbReference>
<dbReference type="PANTHER" id="PTHR38480:SF1">
    <property type="entry name" value="SLR0254 PROTEIN"/>
    <property type="match status" value="1"/>
</dbReference>
<feature type="transmembrane region" description="Helical" evidence="5">
    <location>
        <begin position="48"/>
        <end position="66"/>
    </location>
</feature>
<keyword evidence="2 5" id="KW-0812">Transmembrane</keyword>
<organism evidence="7 8">
    <name type="scientific">Mucilaginibacter mali</name>
    <dbReference type="NCBI Taxonomy" id="2740462"/>
    <lineage>
        <taxon>Bacteria</taxon>
        <taxon>Pseudomonadati</taxon>
        <taxon>Bacteroidota</taxon>
        <taxon>Sphingobacteriia</taxon>
        <taxon>Sphingobacteriales</taxon>
        <taxon>Sphingobacteriaceae</taxon>
        <taxon>Mucilaginibacter</taxon>
    </lineage>
</organism>
<dbReference type="InterPro" id="IPR010432">
    <property type="entry name" value="RDD"/>
</dbReference>
<proteinExistence type="predicted"/>
<feature type="domain" description="RDD" evidence="6">
    <location>
        <begin position="14"/>
        <end position="133"/>
    </location>
</feature>
<protein>
    <submittedName>
        <fullName evidence="7">RDD family protein</fullName>
    </submittedName>
</protein>
<accession>A0A7D4Q8M0</accession>
<dbReference type="AlphaFoldDB" id="A0A7D4Q8M0"/>
<dbReference type="RefSeq" id="WP_173415482.1">
    <property type="nucleotide sequence ID" value="NZ_CP054139.1"/>
</dbReference>
<evidence type="ECO:0000256" key="3">
    <source>
        <dbReference type="ARBA" id="ARBA00022989"/>
    </source>
</evidence>
<dbReference type="Proteomes" id="UP000505355">
    <property type="component" value="Chromosome"/>
</dbReference>